<dbReference type="Pfam" id="PF00838">
    <property type="entry name" value="TCTP"/>
    <property type="match status" value="1"/>
</dbReference>
<dbReference type="FunCoup" id="A0A136JAP4">
    <property type="interactions" value="850"/>
</dbReference>
<dbReference type="STRING" id="196109.A0A136JAP4"/>
<dbReference type="OrthoDB" id="10248936at2759"/>
<dbReference type="FunFam" id="2.170.150.10:FF:000002">
    <property type="entry name" value="Translationally-controlled tumor protein homolog"/>
    <property type="match status" value="1"/>
</dbReference>
<dbReference type="InterPro" id="IPR018105">
    <property type="entry name" value="Translational_control_tumour_p"/>
</dbReference>
<dbReference type="PANTHER" id="PTHR11991:SF0">
    <property type="entry name" value="TRANSLATIONALLY-CONTROLLED TUMOR PROTEIN"/>
    <property type="match status" value="1"/>
</dbReference>
<dbReference type="Proteomes" id="UP000070501">
    <property type="component" value="Unassembled WGS sequence"/>
</dbReference>
<evidence type="ECO:0000259" key="3">
    <source>
        <dbReference type="PROSITE" id="PS51797"/>
    </source>
</evidence>
<evidence type="ECO:0000256" key="2">
    <source>
        <dbReference type="PROSITE-ProRule" id="PRU01133"/>
    </source>
</evidence>
<evidence type="ECO:0000256" key="1">
    <source>
        <dbReference type="ARBA" id="ARBA00014759"/>
    </source>
</evidence>
<comment type="similarity">
    <text evidence="2">Belongs to the TCTP family.</text>
</comment>
<accession>A0A136JAP4</accession>
<evidence type="ECO:0000313" key="5">
    <source>
        <dbReference type="Proteomes" id="UP000070501"/>
    </source>
</evidence>
<dbReference type="PROSITE" id="PS01003">
    <property type="entry name" value="TCTP_2"/>
    <property type="match status" value="1"/>
</dbReference>
<evidence type="ECO:0000313" key="4">
    <source>
        <dbReference type="EMBL" id="KXJ94243.1"/>
    </source>
</evidence>
<organism evidence="4 5">
    <name type="scientific">Microdochium bolleyi</name>
    <dbReference type="NCBI Taxonomy" id="196109"/>
    <lineage>
        <taxon>Eukaryota</taxon>
        <taxon>Fungi</taxon>
        <taxon>Dikarya</taxon>
        <taxon>Ascomycota</taxon>
        <taxon>Pezizomycotina</taxon>
        <taxon>Sordariomycetes</taxon>
        <taxon>Xylariomycetidae</taxon>
        <taxon>Xylariales</taxon>
        <taxon>Microdochiaceae</taxon>
        <taxon>Microdochium</taxon>
    </lineage>
</organism>
<gene>
    <name evidence="4" type="ORF">Micbo1qcDRAFT_187924</name>
</gene>
<sequence length="175" mass="19415">MIIYKDSVLELLGNTGDELISDSFDLKEVDGVAYEADCAMIEIGAVAVDTGANASAEEAEEGLEDSAEKVNNIVHSFRLQPTSFDKKSYMVYLKEYMGNAKKALAAKGASEEEVKDFQTKANGFAKKILGNFKDYEFYIGESMNPDGMVVLLNYREDGVTPYMTFWKHGLTEMKV</sequence>
<dbReference type="InParanoid" id="A0A136JAP4"/>
<name>A0A136JAP4_9PEZI</name>
<dbReference type="PROSITE" id="PS51797">
    <property type="entry name" value="TCTP_3"/>
    <property type="match status" value="1"/>
</dbReference>
<dbReference type="AlphaFoldDB" id="A0A136JAP4"/>
<keyword evidence="5" id="KW-1185">Reference proteome</keyword>
<proteinExistence type="inferred from homology"/>
<reference evidence="5" key="1">
    <citation type="submission" date="2016-02" db="EMBL/GenBank/DDBJ databases">
        <title>Draft genome sequence of Microdochium bolleyi, a fungal endophyte of beachgrass.</title>
        <authorList>
            <consortium name="DOE Joint Genome Institute"/>
            <person name="David A.S."/>
            <person name="May G."/>
            <person name="Haridas S."/>
            <person name="Lim J."/>
            <person name="Wang M."/>
            <person name="Labutti K."/>
            <person name="Lipzen A."/>
            <person name="Barry K."/>
            <person name="Grigoriev I.V."/>
        </authorList>
    </citation>
    <scope>NUCLEOTIDE SEQUENCE [LARGE SCALE GENOMIC DNA]</scope>
    <source>
        <strain evidence="5">J235TASD1</strain>
    </source>
</reference>
<dbReference type="InterPro" id="IPR011323">
    <property type="entry name" value="Mss4/transl-control_tumour"/>
</dbReference>
<feature type="domain" description="TCTP" evidence="3">
    <location>
        <begin position="1"/>
        <end position="175"/>
    </location>
</feature>
<protein>
    <recommendedName>
        <fullName evidence="1">Translationally-controlled tumor protein homolog</fullName>
    </recommendedName>
</protein>
<dbReference type="Gene3D" id="2.170.150.10">
    <property type="entry name" value="Metal Binding Protein, Guanine Nucleotide Exchange Factor, Chain A"/>
    <property type="match status" value="1"/>
</dbReference>
<dbReference type="SUPFAM" id="SSF51316">
    <property type="entry name" value="Mss4-like"/>
    <property type="match status" value="1"/>
</dbReference>
<dbReference type="InterPro" id="IPR011057">
    <property type="entry name" value="Mss4-like_sf"/>
</dbReference>
<dbReference type="GO" id="GO:0005509">
    <property type="term" value="F:calcium ion binding"/>
    <property type="evidence" value="ECO:0007669"/>
    <property type="project" value="TreeGrafter"/>
</dbReference>
<dbReference type="InterPro" id="IPR034737">
    <property type="entry name" value="TCTP"/>
</dbReference>
<dbReference type="EMBL" id="KQ964247">
    <property type="protein sequence ID" value="KXJ94243.1"/>
    <property type="molecule type" value="Genomic_DNA"/>
</dbReference>
<dbReference type="PRINTS" id="PR01653">
    <property type="entry name" value="TCTPROTEIN"/>
</dbReference>
<dbReference type="GO" id="GO:0005737">
    <property type="term" value="C:cytoplasm"/>
    <property type="evidence" value="ECO:0007669"/>
    <property type="project" value="TreeGrafter"/>
</dbReference>
<dbReference type="InterPro" id="IPR018103">
    <property type="entry name" value="Translation_control_tumour_CS"/>
</dbReference>
<dbReference type="PANTHER" id="PTHR11991">
    <property type="entry name" value="TRANSLATIONALLY CONTROLLED TUMOR PROTEIN-RELATED"/>
    <property type="match status" value="1"/>
</dbReference>